<reference evidence="1 2" key="1">
    <citation type="submission" date="2016-10" db="EMBL/GenBank/DDBJ databases">
        <authorList>
            <person name="de Groot N.N."/>
        </authorList>
    </citation>
    <scope>NUCLEOTIDE SEQUENCE [LARGE SCALE GENOMIC DNA]</scope>
    <source>
        <strain evidence="1 2">CGMCC 4.5681</strain>
    </source>
</reference>
<sequence length="287" mass="32830">MTADANSLYAIRHRQPSLEEACLILEFIAKEIDNGIEPLAEHGAYDCRAVTTWMNELAASLEEANIPSYAGNEVFELFHRLERELDVLHAAVRNSRPNYEIASVEDRVRLLAYELHRVLDRHRFRPAVVPYENVQPVSDKPRVEVARPATRMVKLALFMLPHAHRERYDEEAHSELYDLARAKATASMQVYHALRYGIRMVQLRSALKDPARRSWEPVLQVTCWILATEFRTWLIIGSVTTAALINVVAEQGWGSAVLAAPTAWMFHHGARWLRKRLGLSLKEGDEE</sequence>
<dbReference type="AlphaFoldDB" id="A0A1G9MHX2"/>
<dbReference type="RefSeq" id="WP_143022284.1">
    <property type="nucleotide sequence ID" value="NZ_FNFB01000028.1"/>
</dbReference>
<proteinExistence type="predicted"/>
<gene>
    <name evidence="1" type="ORF">SAMN05421874_12843</name>
</gene>
<keyword evidence="2" id="KW-1185">Reference proteome</keyword>
<evidence type="ECO:0000313" key="1">
    <source>
        <dbReference type="EMBL" id="SDL73744.1"/>
    </source>
</evidence>
<name>A0A1G9MHX2_9ACTN</name>
<accession>A0A1G9MHX2</accession>
<dbReference type="OrthoDB" id="3517654at2"/>
<evidence type="ECO:0000313" key="2">
    <source>
        <dbReference type="Proteomes" id="UP000198683"/>
    </source>
</evidence>
<dbReference type="Proteomes" id="UP000198683">
    <property type="component" value="Unassembled WGS sequence"/>
</dbReference>
<organism evidence="1 2">
    <name type="scientific">Nonomuraea maritima</name>
    <dbReference type="NCBI Taxonomy" id="683260"/>
    <lineage>
        <taxon>Bacteria</taxon>
        <taxon>Bacillati</taxon>
        <taxon>Actinomycetota</taxon>
        <taxon>Actinomycetes</taxon>
        <taxon>Streptosporangiales</taxon>
        <taxon>Streptosporangiaceae</taxon>
        <taxon>Nonomuraea</taxon>
    </lineage>
</organism>
<dbReference type="EMBL" id="FNFB01000028">
    <property type="protein sequence ID" value="SDL73744.1"/>
    <property type="molecule type" value="Genomic_DNA"/>
</dbReference>
<protein>
    <submittedName>
        <fullName evidence="1">Uncharacterized protein</fullName>
    </submittedName>
</protein>